<dbReference type="Ensembl" id="ENSHCOT00000010734.1">
    <property type="protein sequence ID" value="ENSHCOP00000018642.1"/>
    <property type="gene ID" value="ENSHCOG00000003345.1"/>
</dbReference>
<dbReference type="SUPFAM" id="SSF64484">
    <property type="entry name" value="beta and beta-prime subunits of DNA dependent RNA-polymerase"/>
    <property type="match status" value="1"/>
</dbReference>
<proteinExistence type="inferred from homology"/>
<sequence length="268" mass="30496">MLFRKEVPWRRLEGMSFGMYSAEEIRKLSVKTITNSRMLDGVGNTLPNSLYDLALGPADNKETCSTCCQDFSHCPGHLGHVELPLPVYNPLFFDKLYLLIRGSCLTCQMLTCPRAAIHLLLNQLKLLDYGALQQVYQIEEVFSQFLEEKGKPTGDDIAAKLKEFTDSVVTSEISGNSKPIKHLVERKASLINDFWKIHMQSRKCPNCRSKRFTIRREHNSKLIVTLPPDTQSILKPDGELMTGDRAYLTASTAREHINKLWKNEGECF</sequence>
<dbReference type="InterPro" id="IPR045867">
    <property type="entry name" value="DNA-dir_RpoC_beta_prime"/>
</dbReference>
<dbReference type="FunFam" id="4.10.860.120:FF:000006">
    <property type="entry name" value="DNA-directed RNA polymerase subunit"/>
    <property type="match status" value="1"/>
</dbReference>
<keyword evidence="9" id="KW-1185">Reference proteome</keyword>
<keyword evidence="3" id="KW-0240">DNA-directed RNA polymerase</keyword>
<protein>
    <recommendedName>
        <fullName evidence="2">DNA-directed RNA polymerase</fullName>
        <ecNumber evidence="2">2.7.7.6</ecNumber>
    </recommendedName>
</protein>
<evidence type="ECO:0000256" key="3">
    <source>
        <dbReference type="ARBA" id="ARBA00022478"/>
    </source>
</evidence>
<dbReference type="InterPro" id="IPR007080">
    <property type="entry name" value="RNA_pol_Rpb1_1"/>
</dbReference>
<evidence type="ECO:0000313" key="9">
    <source>
        <dbReference type="Proteomes" id="UP000264820"/>
    </source>
</evidence>
<accession>A0A3Q2YYA5</accession>
<reference evidence="8" key="1">
    <citation type="submission" date="2025-08" db="UniProtKB">
        <authorList>
            <consortium name="Ensembl"/>
        </authorList>
    </citation>
    <scope>IDENTIFICATION</scope>
</reference>
<dbReference type="GeneTree" id="ENSGT00920000149138"/>
<dbReference type="GO" id="GO:0003677">
    <property type="term" value="F:DNA binding"/>
    <property type="evidence" value="ECO:0007669"/>
    <property type="project" value="InterPro"/>
</dbReference>
<dbReference type="GO" id="GO:0003899">
    <property type="term" value="F:DNA-directed RNA polymerase activity"/>
    <property type="evidence" value="ECO:0007669"/>
    <property type="project" value="UniProtKB-EC"/>
</dbReference>
<evidence type="ECO:0000256" key="5">
    <source>
        <dbReference type="ARBA" id="ARBA00022695"/>
    </source>
</evidence>
<evidence type="ECO:0000256" key="1">
    <source>
        <dbReference type="ARBA" id="ARBA00006460"/>
    </source>
</evidence>
<keyword evidence="4" id="KW-0808">Transferase</keyword>
<dbReference type="EC" id="2.7.7.6" evidence="2"/>
<dbReference type="PANTHER" id="PTHR19376:SF11">
    <property type="entry name" value="DNA-DIRECTED RNA POLYMERASE I SUBUNIT RPA1"/>
    <property type="match status" value="1"/>
</dbReference>
<name>A0A3Q2YYA5_HIPCM</name>
<evidence type="ECO:0000256" key="6">
    <source>
        <dbReference type="ARBA" id="ARBA00023163"/>
    </source>
</evidence>
<dbReference type="GO" id="GO:0006351">
    <property type="term" value="P:DNA-templated transcription"/>
    <property type="evidence" value="ECO:0007669"/>
    <property type="project" value="InterPro"/>
</dbReference>
<evidence type="ECO:0000256" key="2">
    <source>
        <dbReference type="ARBA" id="ARBA00012418"/>
    </source>
</evidence>
<organism evidence="8 9">
    <name type="scientific">Hippocampus comes</name>
    <name type="common">Tiger tail seahorse</name>
    <dbReference type="NCBI Taxonomy" id="109280"/>
    <lineage>
        <taxon>Eukaryota</taxon>
        <taxon>Metazoa</taxon>
        <taxon>Chordata</taxon>
        <taxon>Craniata</taxon>
        <taxon>Vertebrata</taxon>
        <taxon>Euteleostomi</taxon>
        <taxon>Actinopterygii</taxon>
        <taxon>Neopterygii</taxon>
        <taxon>Teleostei</taxon>
        <taxon>Neoteleostei</taxon>
        <taxon>Acanthomorphata</taxon>
        <taxon>Syngnathiaria</taxon>
        <taxon>Syngnathiformes</taxon>
        <taxon>Syngnathoidei</taxon>
        <taxon>Syngnathidae</taxon>
        <taxon>Hippocampus</taxon>
    </lineage>
</organism>
<reference evidence="8" key="2">
    <citation type="submission" date="2025-09" db="UniProtKB">
        <authorList>
            <consortium name="Ensembl"/>
        </authorList>
    </citation>
    <scope>IDENTIFICATION</scope>
</reference>
<dbReference type="Proteomes" id="UP000264820">
    <property type="component" value="Unplaced"/>
</dbReference>
<keyword evidence="6" id="KW-0804">Transcription</keyword>
<comment type="similarity">
    <text evidence="1">Belongs to the RNA polymerase beta' chain family.</text>
</comment>
<evidence type="ECO:0000313" key="8">
    <source>
        <dbReference type="Ensembl" id="ENSHCOP00000018642.1"/>
    </source>
</evidence>
<dbReference type="PANTHER" id="PTHR19376">
    <property type="entry name" value="DNA-DIRECTED RNA POLYMERASE"/>
    <property type="match status" value="1"/>
</dbReference>
<dbReference type="GO" id="GO:0005736">
    <property type="term" value="C:RNA polymerase I complex"/>
    <property type="evidence" value="ECO:0007669"/>
    <property type="project" value="TreeGrafter"/>
</dbReference>
<dbReference type="Gene3D" id="4.10.860.120">
    <property type="entry name" value="RNA polymerase II, clamp domain"/>
    <property type="match status" value="1"/>
</dbReference>
<dbReference type="AlphaFoldDB" id="A0A3Q2YYA5"/>
<evidence type="ECO:0000256" key="4">
    <source>
        <dbReference type="ARBA" id="ARBA00022679"/>
    </source>
</evidence>
<keyword evidence="5" id="KW-0548">Nucleotidyltransferase</keyword>
<evidence type="ECO:0000259" key="7">
    <source>
        <dbReference type="Pfam" id="PF04997"/>
    </source>
</evidence>
<feature type="domain" description="RNA polymerase Rpb1" evidence="7">
    <location>
        <begin position="11"/>
        <end position="217"/>
    </location>
</feature>
<dbReference type="InterPro" id="IPR044893">
    <property type="entry name" value="RNA_pol_Rpb1_clamp_domain"/>
</dbReference>
<dbReference type="Pfam" id="PF04997">
    <property type="entry name" value="RNA_pol_Rpb1_1"/>
    <property type="match status" value="1"/>
</dbReference>